<gene>
    <name evidence="2" type="ORF">E1A91_A08G146300v1</name>
</gene>
<feature type="non-terminal residue" evidence="2">
    <location>
        <position position="1"/>
    </location>
</feature>
<keyword evidence="3" id="KW-1185">Reference proteome</keyword>
<feature type="region of interest" description="Disordered" evidence="1">
    <location>
        <begin position="18"/>
        <end position="45"/>
    </location>
</feature>
<evidence type="ECO:0000256" key="1">
    <source>
        <dbReference type="SAM" id="MobiDB-lite"/>
    </source>
</evidence>
<accession>A0A5D2Y8R1</accession>
<reference evidence="2 3" key="1">
    <citation type="submission" date="2019-07" db="EMBL/GenBank/DDBJ databases">
        <title>WGS assembly of Gossypium mustelinum.</title>
        <authorList>
            <person name="Chen Z.J."/>
            <person name="Sreedasyam A."/>
            <person name="Ando A."/>
            <person name="Song Q."/>
            <person name="De L."/>
            <person name="Hulse-Kemp A."/>
            <person name="Ding M."/>
            <person name="Ye W."/>
            <person name="Kirkbride R."/>
            <person name="Jenkins J."/>
            <person name="Plott C."/>
            <person name="Lovell J."/>
            <person name="Lin Y.-M."/>
            <person name="Vaughn R."/>
            <person name="Liu B."/>
            <person name="Li W."/>
            <person name="Simpson S."/>
            <person name="Scheffler B."/>
            <person name="Saski C."/>
            <person name="Grover C."/>
            <person name="Hu G."/>
            <person name="Conover J."/>
            <person name="Carlson J."/>
            <person name="Shu S."/>
            <person name="Boston L."/>
            <person name="Williams M."/>
            <person name="Peterson D."/>
            <person name="Mcgee K."/>
            <person name="Jones D."/>
            <person name="Wendel J."/>
            <person name="Stelly D."/>
            <person name="Grimwood J."/>
            <person name="Schmutz J."/>
        </authorList>
    </citation>
    <scope>NUCLEOTIDE SEQUENCE [LARGE SCALE GENOMIC DNA]</scope>
    <source>
        <strain evidence="2">1408120.09</strain>
    </source>
</reference>
<organism evidence="2 3">
    <name type="scientific">Gossypium mustelinum</name>
    <name type="common">Cotton</name>
    <name type="synonym">Gossypium caicoense</name>
    <dbReference type="NCBI Taxonomy" id="34275"/>
    <lineage>
        <taxon>Eukaryota</taxon>
        <taxon>Viridiplantae</taxon>
        <taxon>Streptophyta</taxon>
        <taxon>Embryophyta</taxon>
        <taxon>Tracheophyta</taxon>
        <taxon>Spermatophyta</taxon>
        <taxon>Magnoliopsida</taxon>
        <taxon>eudicotyledons</taxon>
        <taxon>Gunneridae</taxon>
        <taxon>Pentapetalae</taxon>
        <taxon>rosids</taxon>
        <taxon>malvids</taxon>
        <taxon>Malvales</taxon>
        <taxon>Malvaceae</taxon>
        <taxon>Malvoideae</taxon>
        <taxon>Gossypium</taxon>
    </lineage>
</organism>
<evidence type="ECO:0000313" key="3">
    <source>
        <dbReference type="Proteomes" id="UP000323597"/>
    </source>
</evidence>
<proteinExistence type="predicted"/>
<dbReference type="Proteomes" id="UP000323597">
    <property type="component" value="Chromosome A08"/>
</dbReference>
<name>A0A5D2Y8R1_GOSMU</name>
<dbReference type="AlphaFoldDB" id="A0A5D2Y8R1"/>
<dbReference type="EMBL" id="CM017643">
    <property type="protein sequence ID" value="TYJ22757.1"/>
    <property type="molecule type" value="Genomic_DNA"/>
</dbReference>
<sequence>AFNFGGFSYCSKQRNREWEKIGDRSRENVQPNSLGDMGEGQATEVGGGFADTGVRIIGGKFNGRQRGKKLNRTIRDRGNIFKNSSTQVPLHESMRNLVESL</sequence>
<feature type="non-terminal residue" evidence="2">
    <location>
        <position position="101"/>
    </location>
</feature>
<evidence type="ECO:0000313" key="2">
    <source>
        <dbReference type="EMBL" id="TYJ22757.1"/>
    </source>
</evidence>
<protein>
    <submittedName>
        <fullName evidence="2">Uncharacterized protein</fullName>
    </submittedName>
</protein>
<feature type="compositionally biased region" description="Basic and acidic residues" evidence="1">
    <location>
        <begin position="18"/>
        <end position="27"/>
    </location>
</feature>